<feature type="chain" id="PRO_5045218141" description="Secreted protein" evidence="1">
    <location>
        <begin position="22"/>
        <end position="106"/>
    </location>
</feature>
<feature type="signal peptide" evidence="1">
    <location>
        <begin position="1"/>
        <end position="21"/>
    </location>
</feature>
<evidence type="ECO:0008006" key="4">
    <source>
        <dbReference type="Google" id="ProtNLM"/>
    </source>
</evidence>
<proteinExistence type="predicted"/>
<sequence>MVVQVLCVVITLPFVFLPCNCNFYGKHCLRGPRDPLSKKLKEDCSITNWSKWKDHNYLDVSQERLSSKRSKVTLNLLFLSRSIKLTSMGKKKVSPCHLYHCNIYMA</sequence>
<accession>A0ABV0PJM5</accession>
<dbReference type="EMBL" id="JAHRIO010077335">
    <property type="protein sequence ID" value="MEQ2183547.1"/>
    <property type="molecule type" value="Genomic_DNA"/>
</dbReference>
<reference evidence="2 3" key="1">
    <citation type="submission" date="2021-06" db="EMBL/GenBank/DDBJ databases">
        <authorList>
            <person name="Palmer J.M."/>
        </authorList>
    </citation>
    <scope>NUCLEOTIDE SEQUENCE [LARGE SCALE GENOMIC DNA]</scope>
    <source>
        <strain evidence="2 3">GA_2019</strain>
        <tissue evidence="2">Muscle</tissue>
    </source>
</reference>
<name>A0ABV0PJM5_9TELE</name>
<dbReference type="Proteomes" id="UP001476798">
    <property type="component" value="Unassembled WGS sequence"/>
</dbReference>
<comment type="caution">
    <text evidence="2">The sequence shown here is derived from an EMBL/GenBank/DDBJ whole genome shotgun (WGS) entry which is preliminary data.</text>
</comment>
<evidence type="ECO:0000313" key="3">
    <source>
        <dbReference type="Proteomes" id="UP001476798"/>
    </source>
</evidence>
<evidence type="ECO:0000256" key="1">
    <source>
        <dbReference type="SAM" id="SignalP"/>
    </source>
</evidence>
<keyword evidence="1" id="KW-0732">Signal</keyword>
<organism evidence="2 3">
    <name type="scientific">Goodea atripinnis</name>
    <dbReference type="NCBI Taxonomy" id="208336"/>
    <lineage>
        <taxon>Eukaryota</taxon>
        <taxon>Metazoa</taxon>
        <taxon>Chordata</taxon>
        <taxon>Craniata</taxon>
        <taxon>Vertebrata</taxon>
        <taxon>Euteleostomi</taxon>
        <taxon>Actinopterygii</taxon>
        <taxon>Neopterygii</taxon>
        <taxon>Teleostei</taxon>
        <taxon>Neoteleostei</taxon>
        <taxon>Acanthomorphata</taxon>
        <taxon>Ovalentaria</taxon>
        <taxon>Atherinomorphae</taxon>
        <taxon>Cyprinodontiformes</taxon>
        <taxon>Goodeidae</taxon>
        <taxon>Goodea</taxon>
    </lineage>
</organism>
<gene>
    <name evidence="2" type="ORF">GOODEAATRI_033742</name>
</gene>
<evidence type="ECO:0000313" key="2">
    <source>
        <dbReference type="EMBL" id="MEQ2183547.1"/>
    </source>
</evidence>
<keyword evidence="3" id="KW-1185">Reference proteome</keyword>
<protein>
    <recommendedName>
        <fullName evidence="4">Secreted protein</fullName>
    </recommendedName>
</protein>